<evidence type="ECO:0000313" key="1">
    <source>
        <dbReference type="EMBL" id="PVD27320.1"/>
    </source>
</evidence>
<gene>
    <name evidence="1" type="ORF">C0Q70_12476</name>
</gene>
<dbReference type="Proteomes" id="UP000245119">
    <property type="component" value="Linkage Group LG7"/>
</dbReference>
<accession>A0A2T7P1N7</accession>
<protein>
    <submittedName>
        <fullName evidence="1">Uncharacterized protein</fullName>
    </submittedName>
</protein>
<dbReference type="AlphaFoldDB" id="A0A2T7P1N7"/>
<keyword evidence="2" id="KW-1185">Reference proteome</keyword>
<evidence type="ECO:0000313" key="2">
    <source>
        <dbReference type="Proteomes" id="UP000245119"/>
    </source>
</evidence>
<comment type="caution">
    <text evidence="1">The sequence shown here is derived from an EMBL/GenBank/DDBJ whole genome shotgun (WGS) entry which is preliminary data.</text>
</comment>
<proteinExistence type="predicted"/>
<reference evidence="1 2" key="1">
    <citation type="submission" date="2018-04" db="EMBL/GenBank/DDBJ databases">
        <title>The genome of golden apple snail Pomacea canaliculata provides insight into stress tolerance and invasive adaptation.</title>
        <authorList>
            <person name="Liu C."/>
            <person name="Liu B."/>
            <person name="Ren Y."/>
            <person name="Zhang Y."/>
            <person name="Wang H."/>
            <person name="Li S."/>
            <person name="Jiang F."/>
            <person name="Yin L."/>
            <person name="Zhang G."/>
            <person name="Qian W."/>
            <person name="Fan W."/>
        </authorList>
    </citation>
    <scope>NUCLEOTIDE SEQUENCE [LARGE SCALE GENOMIC DNA]</scope>
    <source>
        <strain evidence="1">SZHN2017</strain>
        <tissue evidence="1">Muscle</tissue>
    </source>
</reference>
<sequence>MLPRRGTYACVTDYRVEQSSPRASRLKFTVSGNNFVVSRGIEVATTDLLQDNRQPIVFQLNSSVDNVTLNCSPEHAPGLPPRVTFAWYNLTEDPETLYGMMATNSCTNLFPLQRWDKDEPHTMQCECGRHDECCQTGVLKYLRSYFLSFLS</sequence>
<organism evidence="1 2">
    <name type="scientific">Pomacea canaliculata</name>
    <name type="common">Golden apple snail</name>
    <dbReference type="NCBI Taxonomy" id="400727"/>
    <lineage>
        <taxon>Eukaryota</taxon>
        <taxon>Metazoa</taxon>
        <taxon>Spiralia</taxon>
        <taxon>Lophotrochozoa</taxon>
        <taxon>Mollusca</taxon>
        <taxon>Gastropoda</taxon>
        <taxon>Caenogastropoda</taxon>
        <taxon>Architaenioglossa</taxon>
        <taxon>Ampullarioidea</taxon>
        <taxon>Ampullariidae</taxon>
        <taxon>Pomacea</taxon>
    </lineage>
</organism>
<name>A0A2T7P1N7_POMCA</name>
<dbReference type="EMBL" id="PZQS01000007">
    <property type="protein sequence ID" value="PVD27320.1"/>
    <property type="molecule type" value="Genomic_DNA"/>
</dbReference>